<feature type="domain" description="Fungal lipase-type" evidence="16">
    <location>
        <begin position="368"/>
        <end position="483"/>
    </location>
</feature>
<comment type="catalytic activity">
    <reaction evidence="13">
        <text>a 1,2-diacyl-sn-glycerol + H2O = a 2-acylglycerol + a fatty acid + H(+)</text>
        <dbReference type="Rhea" id="RHEA:33275"/>
        <dbReference type="ChEBI" id="CHEBI:15377"/>
        <dbReference type="ChEBI" id="CHEBI:15378"/>
        <dbReference type="ChEBI" id="CHEBI:17389"/>
        <dbReference type="ChEBI" id="CHEBI:17815"/>
        <dbReference type="ChEBI" id="CHEBI:28868"/>
        <dbReference type="EC" id="3.1.1.116"/>
    </reaction>
    <physiologicalReaction direction="left-to-right" evidence="13">
        <dbReference type="Rhea" id="RHEA:33276"/>
    </physiologicalReaction>
</comment>
<dbReference type="RefSeq" id="XP_001415849.1">
    <property type="nucleotide sequence ID" value="XM_001415812.1"/>
</dbReference>
<dbReference type="Proteomes" id="UP000001568">
    <property type="component" value="Chromosome 1"/>
</dbReference>
<dbReference type="Gene3D" id="3.40.50.1820">
    <property type="entry name" value="alpha/beta hydrolase"/>
    <property type="match status" value="1"/>
</dbReference>
<keyword evidence="4" id="KW-0597">Phosphoprotein</keyword>
<dbReference type="EMBL" id="CP000581">
    <property type="protein sequence ID" value="ABO94141.1"/>
    <property type="molecule type" value="Genomic_DNA"/>
</dbReference>
<evidence type="ECO:0000256" key="4">
    <source>
        <dbReference type="ARBA" id="ARBA00022553"/>
    </source>
</evidence>
<feature type="transmembrane region" description="Helical" evidence="15">
    <location>
        <begin position="137"/>
        <end position="162"/>
    </location>
</feature>
<keyword evidence="9" id="KW-0442">Lipid degradation</keyword>
<keyword evidence="12 15" id="KW-0472">Membrane</keyword>
<dbReference type="AlphaFoldDB" id="A4RR71"/>
<dbReference type="OrthoDB" id="438440at2759"/>
<evidence type="ECO:0000256" key="2">
    <source>
        <dbReference type="ARBA" id="ARBA00004651"/>
    </source>
</evidence>
<dbReference type="Gramene" id="ABO94141">
    <property type="protein sequence ID" value="ABO94141"/>
    <property type="gene ID" value="OSTLU_28912"/>
</dbReference>
<evidence type="ECO:0000256" key="3">
    <source>
        <dbReference type="ARBA" id="ARBA00022475"/>
    </source>
</evidence>
<feature type="transmembrane region" description="Helical" evidence="15">
    <location>
        <begin position="20"/>
        <end position="40"/>
    </location>
</feature>
<evidence type="ECO:0000256" key="14">
    <source>
        <dbReference type="ARBA" id="ARBA00026104"/>
    </source>
</evidence>
<dbReference type="EC" id="3.1.1.116" evidence="14"/>
<sequence length="699" mass="77205">MPAIRLFGRHWLLSSDDLPLPMAGLMTVHTLWCVIILVVYERAHRTLRQNCAGGEHAMAWFYATFSCYFVALCVEAILLHLSLRGRILEPEKRRLVPYFLYAHLFLLSVDIAFTILGTVVDAELSACMDRARVRGMVLSIIIGNFIVIGVHFCGIMLMFSMFGHLPSDQKWYKIFNIIATVLCIRRRERTEDPEVDRQLAEQGTLGHVANCFAEVFQGADVVPSDIAAGMGLLAIQHRHMIENEPLGKPLATDSDALAPYKSLNAMYEDAAHYSRWALAAYGWALFAWADPRSGIGMACSSEACMSCCGCRKCLRKSQDHRDPHDLNREALKKCAGIASDDLFYVSMANGIGEPPYFIARDVRRKAVVLSVRGTLSIADCVTDSMYKPCMLNADAIHEPGLQGSDLHVHSGVFRATNFILSDLNANRILEQTILGEQPSAESAPLPSSAVDCHDWDLVLTGHSLGAGVAAALSLHLRKKFPNLKVWCIEPPGGVLSPKLSNITKAWTYSTVHHCDLFCRLSGPVLLKLRSDMMDSLTNAKLNKFSLMMRMTFNGTKLQISDVLDPESAASESTALREDFRTFSRAQVDSTPMMAAPLHPPGQLIHLLRLPNGSYAPRLVEAHELMDRGMMIQYGFFADHFPDKVAAVLSDLAAGSTEASQSITSMGTSTADSTRTLVDRLVNRQTSQSSRRVLGDLENV</sequence>
<dbReference type="InterPro" id="IPR052214">
    <property type="entry name" value="DAG_Lipase-Related"/>
</dbReference>
<dbReference type="eggNOG" id="KOG2088">
    <property type="taxonomic scope" value="Eukaryota"/>
</dbReference>
<dbReference type="Pfam" id="PF01764">
    <property type="entry name" value="Lipase_3"/>
    <property type="match status" value="1"/>
</dbReference>
<evidence type="ECO:0000256" key="8">
    <source>
        <dbReference type="ARBA" id="ARBA00022837"/>
    </source>
</evidence>
<keyword evidence="10 15" id="KW-1133">Transmembrane helix</keyword>
<evidence type="ECO:0000259" key="16">
    <source>
        <dbReference type="Pfam" id="PF01764"/>
    </source>
</evidence>
<keyword evidence="5 15" id="KW-0812">Transmembrane</keyword>
<dbReference type="GO" id="GO:0016298">
    <property type="term" value="F:lipase activity"/>
    <property type="evidence" value="ECO:0007669"/>
    <property type="project" value="TreeGrafter"/>
</dbReference>
<evidence type="ECO:0000313" key="18">
    <source>
        <dbReference type="Proteomes" id="UP000001568"/>
    </source>
</evidence>
<dbReference type="KEGG" id="olu:OSTLU_28912"/>
<dbReference type="OMA" id="CCCGSND"/>
<keyword evidence="3" id="KW-1003">Cell membrane</keyword>
<gene>
    <name evidence="17" type="ORF">OSTLU_28912</name>
</gene>
<evidence type="ECO:0000256" key="5">
    <source>
        <dbReference type="ARBA" id="ARBA00022692"/>
    </source>
</evidence>
<keyword evidence="7" id="KW-0378">Hydrolase</keyword>
<comment type="cofactor">
    <cofactor evidence="1">
        <name>Ca(2+)</name>
        <dbReference type="ChEBI" id="CHEBI:29108"/>
    </cofactor>
</comment>
<evidence type="ECO:0000256" key="1">
    <source>
        <dbReference type="ARBA" id="ARBA00001913"/>
    </source>
</evidence>
<proteinExistence type="predicted"/>
<evidence type="ECO:0000256" key="11">
    <source>
        <dbReference type="ARBA" id="ARBA00023098"/>
    </source>
</evidence>
<organism evidence="17 18">
    <name type="scientific">Ostreococcus lucimarinus (strain CCE9901)</name>
    <dbReference type="NCBI Taxonomy" id="436017"/>
    <lineage>
        <taxon>Eukaryota</taxon>
        <taxon>Viridiplantae</taxon>
        <taxon>Chlorophyta</taxon>
        <taxon>Mamiellophyceae</taxon>
        <taxon>Mamiellales</taxon>
        <taxon>Bathycoccaceae</taxon>
        <taxon>Ostreococcus</taxon>
    </lineage>
</organism>
<keyword evidence="6" id="KW-0479">Metal-binding</keyword>
<evidence type="ECO:0000313" key="17">
    <source>
        <dbReference type="EMBL" id="ABO94141.1"/>
    </source>
</evidence>
<dbReference type="HOGENOM" id="CLU_008300_2_1_1"/>
<keyword evidence="8" id="KW-0106">Calcium</keyword>
<dbReference type="GO" id="GO:0005886">
    <property type="term" value="C:plasma membrane"/>
    <property type="evidence" value="ECO:0007669"/>
    <property type="project" value="UniProtKB-SubCell"/>
</dbReference>
<evidence type="ECO:0000256" key="6">
    <source>
        <dbReference type="ARBA" id="ARBA00022723"/>
    </source>
</evidence>
<protein>
    <recommendedName>
        <fullName evidence="14">sn-1-specific diacylglycerol lipase</fullName>
        <ecNumber evidence="14">3.1.1.116</ecNumber>
    </recommendedName>
</protein>
<evidence type="ECO:0000256" key="9">
    <source>
        <dbReference type="ARBA" id="ARBA00022963"/>
    </source>
</evidence>
<dbReference type="PANTHER" id="PTHR45792:SF8">
    <property type="entry name" value="DIACYLGLYCEROL LIPASE-ALPHA"/>
    <property type="match status" value="1"/>
</dbReference>
<evidence type="ECO:0000256" key="12">
    <source>
        <dbReference type="ARBA" id="ARBA00023136"/>
    </source>
</evidence>
<keyword evidence="11" id="KW-0443">Lipid metabolism</keyword>
<dbReference type="PANTHER" id="PTHR45792">
    <property type="entry name" value="DIACYLGLYCEROL LIPASE HOMOLOG-RELATED"/>
    <property type="match status" value="1"/>
</dbReference>
<evidence type="ECO:0000256" key="10">
    <source>
        <dbReference type="ARBA" id="ARBA00022989"/>
    </source>
</evidence>
<dbReference type="InterPro" id="IPR002921">
    <property type="entry name" value="Fungal_lipase-type"/>
</dbReference>
<evidence type="ECO:0000256" key="7">
    <source>
        <dbReference type="ARBA" id="ARBA00022801"/>
    </source>
</evidence>
<dbReference type="GO" id="GO:0046872">
    <property type="term" value="F:metal ion binding"/>
    <property type="evidence" value="ECO:0007669"/>
    <property type="project" value="UniProtKB-KW"/>
</dbReference>
<evidence type="ECO:0000256" key="15">
    <source>
        <dbReference type="SAM" id="Phobius"/>
    </source>
</evidence>
<name>A4RR71_OSTLU</name>
<dbReference type="InterPro" id="IPR029058">
    <property type="entry name" value="AB_hydrolase_fold"/>
</dbReference>
<evidence type="ECO:0000256" key="13">
    <source>
        <dbReference type="ARBA" id="ARBA00024531"/>
    </source>
</evidence>
<comment type="subcellular location">
    <subcellularLocation>
        <location evidence="2">Cell membrane</location>
        <topology evidence="2">Multi-pass membrane protein</topology>
    </subcellularLocation>
</comment>
<dbReference type="GeneID" id="4999722"/>
<feature type="transmembrane region" description="Helical" evidence="15">
    <location>
        <begin position="95"/>
        <end position="116"/>
    </location>
</feature>
<keyword evidence="18" id="KW-1185">Reference proteome</keyword>
<reference evidence="17 18" key="1">
    <citation type="journal article" date="2007" name="Proc. Natl. Acad. Sci. U.S.A.">
        <title>The tiny eukaryote Ostreococcus provides genomic insights into the paradox of plankton speciation.</title>
        <authorList>
            <person name="Palenik B."/>
            <person name="Grimwood J."/>
            <person name="Aerts A."/>
            <person name="Rouze P."/>
            <person name="Salamov A."/>
            <person name="Putnam N."/>
            <person name="Dupont C."/>
            <person name="Jorgensen R."/>
            <person name="Derelle E."/>
            <person name="Rombauts S."/>
            <person name="Zhou K."/>
            <person name="Otillar R."/>
            <person name="Merchant S.S."/>
            <person name="Podell S."/>
            <person name="Gaasterland T."/>
            <person name="Napoli C."/>
            <person name="Gendler K."/>
            <person name="Manuell A."/>
            <person name="Tai V."/>
            <person name="Vallon O."/>
            <person name="Piganeau G."/>
            <person name="Jancek S."/>
            <person name="Heijde M."/>
            <person name="Jabbari K."/>
            <person name="Bowler C."/>
            <person name="Lohr M."/>
            <person name="Robbens S."/>
            <person name="Werner G."/>
            <person name="Dubchak I."/>
            <person name="Pazour G.J."/>
            <person name="Ren Q."/>
            <person name="Paulsen I."/>
            <person name="Delwiche C."/>
            <person name="Schmutz J."/>
            <person name="Rokhsar D."/>
            <person name="Van de Peer Y."/>
            <person name="Moreau H."/>
            <person name="Grigoriev I.V."/>
        </authorList>
    </citation>
    <scope>NUCLEOTIDE SEQUENCE [LARGE SCALE GENOMIC DNA]</scope>
    <source>
        <strain evidence="17 18">CCE9901</strain>
    </source>
</reference>
<dbReference type="SUPFAM" id="SSF53474">
    <property type="entry name" value="alpha/beta-Hydrolases"/>
    <property type="match status" value="1"/>
</dbReference>
<feature type="transmembrane region" description="Helical" evidence="15">
    <location>
        <begin position="60"/>
        <end position="83"/>
    </location>
</feature>
<dbReference type="GO" id="GO:0016042">
    <property type="term" value="P:lipid catabolic process"/>
    <property type="evidence" value="ECO:0007669"/>
    <property type="project" value="UniProtKB-KW"/>
</dbReference>
<dbReference type="CDD" id="cd00519">
    <property type="entry name" value="Lipase_3"/>
    <property type="match status" value="1"/>
</dbReference>
<accession>A4RR71</accession>